<dbReference type="SUPFAM" id="SSF52540">
    <property type="entry name" value="P-loop containing nucleoside triphosphate hydrolases"/>
    <property type="match status" value="1"/>
</dbReference>
<dbReference type="Gene3D" id="3.80.10.10">
    <property type="entry name" value="Ribonuclease Inhibitor"/>
    <property type="match status" value="2"/>
</dbReference>
<dbReference type="SMART" id="SM00368">
    <property type="entry name" value="LRR_RI"/>
    <property type="match status" value="6"/>
</dbReference>
<proteinExistence type="predicted"/>
<sequence length="1408" mass="157566">MEGNGLDPQLYACGNNCPCALPTVDSIQREELPSKKDDEVWYLPNTIVVVIESLLWAKSRRQEPGQQESPRGLSFVARMEKSLRCRDSDVQSVVRPPWYRMDFEEKSAASIRKKLSDLARTEKGTSDHDRHYNSLWDEIGSTQCLQLRGQYDVEQGCWNQSLSDDEAKALVEVLQEADLSRLAKLDLSENLLDERTIVAVFRVLESGRCGSLTHLDLSITSYDVEVEMECSKAIAAALRSGHLSGLRQLSLPPCHVPTIAEALRCGAVSNLDHVDLEGSRELEQRSHEMREVLDAGLLSRVVHLSLRNCCLEADAVAVLARAMESNPGSKLKHLDLSWNPLRHGGSVAIAGLWSSGHLSNLEYLSLCKCEILDGGMRVISEAMSGRASVLKFLNVEENKIGDAGMAELLKALRSGHLPRLEALIIRFNWIQEEGMLALANFLEEGRCSASLKELHLFEVNVSERSARAFVSAYSSNEALTLQLKTFPWPNTSFATNAEKFRKRNVAFTSARHNLKDEKDVPATTGKAFLCGFQKVGKTTLRRTLQQSKVGAMCRPMRSSWTVGGSRTAEPRTRGIEVTHIVKKGRRGKPDVVLAIWDLAGQAEYRVLHSAFCLAEGKATIFVIVCNATYEPGHSETELLFWLRFVASSCEPGIKRHVLVVLNCFGGRECSELVMWVDLLMKQKDTFQDLLHIRATPFVLDARKRASVGELKRHLIALCRELLQGQFMPGICQKFPKLLNKRKANPDFRKFPVLTLENFLLQFRAKHQNEMNLMAALEFLHEAGSVVLFKQDRLRMSDPDIAIAGLVVLDPNWFCQRVVGELLLPDSIRQEERSSVGFKVDEDGSISLKRLHLFLQQNLGTEPESWVVTMLMCLGLCYRGGVHNDRVLVPALIKTDDMDRWEKCGVREAAARQWVMGRSLTLKDSAKTALPAALFRQLQVSLAREAECESYTASKSSSNFNFRKMSVLLQFDVSEKDPEERIDILVKPLGLMDDDPASVRKQQLNVIEDIMDKLEPIGIFCCPGVQFHRKVILPWSTATSTPSMKDRILKPVDFFIKKVEEEGLGSCSNWCVDGQYVRYDDLLSAEDLDGLEKTIGRRCKGLEEGVRELGIDVDDTDLNELSRAVPPEELPLSPESSCIVREIRRQGSLTRSEVRLQGKLIRNHLDTRVAELQHSIKFIFDKQNQILRKLHAFHSYSVAEKESSLPRFLYLKKASASGSWITVKEAFGSTFHVHLLCEARSENGYLHEVEGQEGVQITNPKKWVRKLQPLLEWSLAVAIVVARVVGATALPGLGLLLPNLPYSEGANLALVVESVATLGESALRSGNHQIDAPGSSAQHPINLKDRAEAAETLREFIEAVGRAEFWRKIGLRKAALRDKDGTLAKCAWICEKCYSSYKKNGTLVADITP</sequence>
<protein>
    <submittedName>
        <fullName evidence="1">Uncharacterized protein</fullName>
    </submittedName>
</protein>
<dbReference type="EMBL" id="LVLJ01004011">
    <property type="protein sequence ID" value="OAE18750.1"/>
    <property type="molecule type" value="Genomic_DNA"/>
</dbReference>
<reference evidence="1" key="1">
    <citation type="submission" date="2016-03" db="EMBL/GenBank/DDBJ databases">
        <title>Mechanisms controlling the formation of the plant cell surface in tip-growing cells are functionally conserved among land plants.</title>
        <authorList>
            <person name="Honkanen S."/>
            <person name="Jones V.A."/>
            <person name="Morieri G."/>
            <person name="Champion C."/>
            <person name="Hetherington A.J."/>
            <person name="Kelly S."/>
            <person name="Saint-Marcoux D."/>
            <person name="Proust H."/>
            <person name="Prescott H."/>
            <person name="Dolan L."/>
        </authorList>
    </citation>
    <scope>NUCLEOTIDE SEQUENCE [LARGE SCALE GENOMIC DNA]</scope>
    <source>
        <tissue evidence="1">Whole gametophyte</tissue>
    </source>
</reference>
<dbReference type="PANTHER" id="PTHR47679:SF2">
    <property type="entry name" value="C-TERMINAL OF ROC (COR) DOMAIN-CONTAINING PROTEIN"/>
    <property type="match status" value="1"/>
</dbReference>
<dbReference type="Pfam" id="PF13516">
    <property type="entry name" value="LRR_6"/>
    <property type="match status" value="2"/>
</dbReference>
<dbReference type="PANTHER" id="PTHR47679">
    <property type="entry name" value="PROTEIN TORNADO 1"/>
    <property type="match status" value="1"/>
</dbReference>
<comment type="caution">
    <text evidence="1">The sequence shown here is derived from an EMBL/GenBank/DDBJ whole genome shotgun (WGS) entry which is preliminary data.</text>
</comment>
<dbReference type="Proteomes" id="UP000077202">
    <property type="component" value="Unassembled WGS sequence"/>
</dbReference>
<accession>A0A176VD77</accession>
<gene>
    <name evidence="1" type="ORF">AXG93_2396s1010</name>
</gene>
<keyword evidence="2" id="KW-1185">Reference proteome</keyword>
<dbReference type="InterPro" id="IPR027417">
    <property type="entry name" value="P-loop_NTPase"/>
</dbReference>
<organism evidence="1 2">
    <name type="scientific">Marchantia polymorpha subsp. ruderalis</name>
    <dbReference type="NCBI Taxonomy" id="1480154"/>
    <lineage>
        <taxon>Eukaryota</taxon>
        <taxon>Viridiplantae</taxon>
        <taxon>Streptophyta</taxon>
        <taxon>Embryophyta</taxon>
        <taxon>Marchantiophyta</taxon>
        <taxon>Marchantiopsida</taxon>
        <taxon>Marchantiidae</taxon>
        <taxon>Marchantiales</taxon>
        <taxon>Marchantiaceae</taxon>
        <taxon>Marchantia</taxon>
    </lineage>
</organism>
<evidence type="ECO:0000313" key="1">
    <source>
        <dbReference type="EMBL" id="OAE18750.1"/>
    </source>
</evidence>
<dbReference type="InterPro" id="IPR032675">
    <property type="entry name" value="LRR_dom_sf"/>
</dbReference>
<dbReference type="SUPFAM" id="SSF52047">
    <property type="entry name" value="RNI-like"/>
    <property type="match status" value="1"/>
</dbReference>
<name>A0A176VD77_MARPO</name>
<dbReference type="Pfam" id="PF08477">
    <property type="entry name" value="Roc"/>
    <property type="match status" value="1"/>
</dbReference>
<dbReference type="InterPro" id="IPR001611">
    <property type="entry name" value="Leu-rich_rpt"/>
</dbReference>
<dbReference type="Gene3D" id="3.40.50.300">
    <property type="entry name" value="P-loop containing nucleotide triphosphate hydrolases"/>
    <property type="match status" value="1"/>
</dbReference>
<evidence type="ECO:0000313" key="2">
    <source>
        <dbReference type="Proteomes" id="UP000077202"/>
    </source>
</evidence>